<evidence type="ECO:0000313" key="1">
    <source>
        <dbReference type="EMBL" id="OKH91462.1"/>
    </source>
</evidence>
<dbReference type="STRING" id="1048205.AB852_28275"/>
<proteinExistence type="predicted"/>
<reference evidence="1 2" key="1">
    <citation type="submission" date="2015-06" db="EMBL/GenBank/DDBJ databases">
        <title>Cloning and characterization of the uncialamcin biosynthetic gene cluster.</title>
        <authorList>
            <person name="Yan X."/>
            <person name="Huang T."/>
            <person name="Ge H."/>
            <person name="Shen B."/>
        </authorList>
    </citation>
    <scope>NUCLEOTIDE SEQUENCE [LARGE SCALE GENOMIC DNA]</scope>
    <source>
        <strain evidence="1 2">DCA2648</strain>
    </source>
</reference>
<evidence type="ECO:0000313" key="2">
    <source>
        <dbReference type="Proteomes" id="UP000186455"/>
    </source>
</evidence>
<dbReference type="EMBL" id="LFBV01000009">
    <property type="protein sequence ID" value="OKH91462.1"/>
    <property type="molecule type" value="Genomic_DNA"/>
</dbReference>
<dbReference type="Proteomes" id="UP000186455">
    <property type="component" value="Unassembled WGS sequence"/>
</dbReference>
<protein>
    <submittedName>
        <fullName evidence="1">Uncharacterized protein</fullName>
    </submittedName>
</protein>
<accession>A0A1Q4V0Q0</accession>
<name>A0A1Q4V0Q0_9ACTN</name>
<keyword evidence="2" id="KW-1185">Reference proteome</keyword>
<organism evidence="1 2">
    <name type="scientific">Streptomyces uncialis</name>
    <dbReference type="NCBI Taxonomy" id="1048205"/>
    <lineage>
        <taxon>Bacteria</taxon>
        <taxon>Bacillati</taxon>
        <taxon>Actinomycetota</taxon>
        <taxon>Actinomycetes</taxon>
        <taxon>Kitasatosporales</taxon>
        <taxon>Streptomycetaceae</taxon>
        <taxon>Streptomyces</taxon>
    </lineage>
</organism>
<gene>
    <name evidence="1" type="ORF">AB852_28275</name>
</gene>
<dbReference type="AlphaFoldDB" id="A0A1Q4V0Q0"/>
<comment type="caution">
    <text evidence="1">The sequence shown here is derived from an EMBL/GenBank/DDBJ whole genome shotgun (WGS) entry which is preliminary data.</text>
</comment>
<sequence length="119" mass="12931">MTPAAARARARRELAALAHTVTRWDEAVLDQAVLHLADLGQPFGMNDIRQLVPEDACTRAGLHFQALIHTAGAVHHVGYVTSINPRAKGKPVGTYLLTTDGRDYLLARRGDRRIAGRAA</sequence>
<dbReference type="RefSeq" id="WP_073793145.1">
    <property type="nucleotide sequence ID" value="NZ_LFBV01000009.1"/>
</dbReference>